<evidence type="ECO:0000313" key="1">
    <source>
        <dbReference type="EMBL" id="TFK69329.1"/>
    </source>
</evidence>
<gene>
    <name evidence="1" type="ORF">BDN72DRAFT_615861</name>
</gene>
<sequence>MLVWYSLQFLFYFFLPFSSDGSVLFLLFCSNFGIMGRWFLMGGALARHGGRQQHWTRHVLYEAPGKCRQRSDAGRLTLYGRFLSNLHPLFPSIAGLLVRLASDLCGRLPGACSTSLVSALGLSIQLSQLLPLLASSRWFLSRVHSRFSSSLPHPAHISSRLLAHGHRLVL</sequence>
<dbReference type="Proteomes" id="UP000308600">
    <property type="component" value="Unassembled WGS sequence"/>
</dbReference>
<name>A0ACD3AVF1_9AGAR</name>
<reference evidence="1 2" key="1">
    <citation type="journal article" date="2019" name="Nat. Ecol. Evol.">
        <title>Megaphylogeny resolves global patterns of mushroom evolution.</title>
        <authorList>
            <person name="Varga T."/>
            <person name="Krizsan K."/>
            <person name="Foldi C."/>
            <person name="Dima B."/>
            <person name="Sanchez-Garcia M."/>
            <person name="Sanchez-Ramirez S."/>
            <person name="Szollosi G.J."/>
            <person name="Szarkandi J.G."/>
            <person name="Papp V."/>
            <person name="Albert L."/>
            <person name="Andreopoulos W."/>
            <person name="Angelini C."/>
            <person name="Antonin V."/>
            <person name="Barry K.W."/>
            <person name="Bougher N.L."/>
            <person name="Buchanan P."/>
            <person name="Buyck B."/>
            <person name="Bense V."/>
            <person name="Catcheside P."/>
            <person name="Chovatia M."/>
            <person name="Cooper J."/>
            <person name="Damon W."/>
            <person name="Desjardin D."/>
            <person name="Finy P."/>
            <person name="Geml J."/>
            <person name="Haridas S."/>
            <person name="Hughes K."/>
            <person name="Justo A."/>
            <person name="Karasinski D."/>
            <person name="Kautmanova I."/>
            <person name="Kiss B."/>
            <person name="Kocsube S."/>
            <person name="Kotiranta H."/>
            <person name="LaButti K.M."/>
            <person name="Lechner B.E."/>
            <person name="Liimatainen K."/>
            <person name="Lipzen A."/>
            <person name="Lukacs Z."/>
            <person name="Mihaltcheva S."/>
            <person name="Morgado L.N."/>
            <person name="Niskanen T."/>
            <person name="Noordeloos M.E."/>
            <person name="Ohm R.A."/>
            <person name="Ortiz-Santana B."/>
            <person name="Ovrebo C."/>
            <person name="Racz N."/>
            <person name="Riley R."/>
            <person name="Savchenko A."/>
            <person name="Shiryaev A."/>
            <person name="Soop K."/>
            <person name="Spirin V."/>
            <person name="Szebenyi C."/>
            <person name="Tomsovsky M."/>
            <person name="Tulloss R.E."/>
            <person name="Uehling J."/>
            <person name="Grigoriev I.V."/>
            <person name="Vagvolgyi C."/>
            <person name="Papp T."/>
            <person name="Martin F.M."/>
            <person name="Miettinen O."/>
            <person name="Hibbett D.S."/>
            <person name="Nagy L.G."/>
        </authorList>
    </citation>
    <scope>NUCLEOTIDE SEQUENCE [LARGE SCALE GENOMIC DNA]</scope>
    <source>
        <strain evidence="1 2">NL-1719</strain>
    </source>
</reference>
<organism evidence="1 2">
    <name type="scientific">Pluteus cervinus</name>
    <dbReference type="NCBI Taxonomy" id="181527"/>
    <lineage>
        <taxon>Eukaryota</taxon>
        <taxon>Fungi</taxon>
        <taxon>Dikarya</taxon>
        <taxon>Basidiomycota</taxon>
        <taxon>Agaricomycotina</taxon>
        <taxon>Agaricomycetes</taxon>
        <taxon>Agaricomycetidae</taxon>
        <taxon>Agaricales</taxon>
        <taxon>Pluteineae</taxon>
        <taxon>Pluteaceae</taxon>
        <taxon>Pluteus</taxon>
    </lineage>
</organism>
<keyword evidence="2" id="KW-1185">Reference proteome</keyword>
<evidence type="ECO:0000313" key="2">
    <source>
        <dbReference type="Proteomes" id="UP000308600"/>
    </source>
</evidence>
<dbReference type="EMBL" id="ML208332">
    <property type="protein sequence ID" value="TFK69329.1"/>
    <property type="molecule type" value="Genomic_DNA"/>
</dbReference>
<accession>A0ACD3AVF1</accession>
<proteinExistence type="predicted"/>
<protein>
    <submittedName>
        <fullName evidence="1">Uncharacterized protein</fullName>
    </submittedName>
</protein>